<dbReference type="InterPro" id="IPR005119">
    <property type="entry name" value="LysR_subst-bd"/>
</dbReference>
<sequence length="297" mass="33180">MPQLNYHHLNYFRVVAKTGNLTRAAQQLHIAQSALSTQIRQLEDQLGQPLFLRQGRGLELTEAGRIALNYAETIHASGSELMALFRDGNVEARQVLRIGAVATLSRNFQESFIEPLLQRPDVTLVLQSGGLAELLTRLAAHNLDLVLSNRRVIADAAHPWRCQRLTRQPVSLVGKPRPGQAPFRFPEDLKGLTLILPGPESELRTGFDLLCEQRGIRVKVLAEVDDMAMMRVLARVADAPALVPAVVVRDELRQGLLQEYARIPDLYEDFFAIGIKRQFQHPLLGELLQRDLGEGLA</sequence>
<dbReference type="AlphaFoldDB" id="A0A4Q7ZBK1"/>
<keyword evidence="3" id="KW-0238">DNA-binding</keyword>
<dbReference type="PRINTS" id="PR00039">
    <property type="entry name" value="HTHLYSR"/>
</dbReference>
<dbReference type="Gene3D" id="1.10.10.10">
    <property type="entry name" value="Winged helix-like DNA-binding domain superfamily/Winged helix DNA-binding domain"/>
    <property type="match status" value="1"/>
</dbReference>
<keyword evidence="4" id="KW-0804">Transcription</keyword>
<protein>
    <submittedName>
        <fullName evidence="6">LysR family transcriptional regulator</fullName>
    </submittedName>
</protein>
<dbReference type="SUPFAM" id="SSF46785">
    <property type="entry name" value="Winged helix' DNA-binding domain"/>
    <property type="match status" value="1"/>
</dbReference>
<dbReference type="InterPro" id="IPR000847">
    <property type="entry name" value="LysR_HTH_N"/>
</dbReference>
<keyword evidence="2" id="KW-0805">Transcription regulation</keyword>
<evidence type="ECO:0000256" key="4">
    <source>
        <dbReference type="ARBA" id="ARBA00023163"/>
    </source>
</evidence>
<evidence type="ECO:0000256" key="2">
    <source>
        <dbReference type="ARBA" id="ARBA00023015"/>
    </source>
</evidence>
<evidence type="ECO:0000313" key="7">
    <source>
        <dbReference type="Proteomes" id="UP000292423"/>
    </source>
</evidence>
<dbReference type="GO" id="GO:0000976">
    <property type="term" value="F:transcription cis-regulatory region binding"/>
    <property type="evidence" value="ECO:0007669"/>
    <property type="project" value="TreeGrafter"/>
</dbReference>
<reference evidence="6 7" key="1">
    <citation type="submission" date="2019-02" db="EMBL/GenBank/DDBJ databases">
        <title>Genomic Encyclopedia of Type Strains, Phase IV (KMG-IV): sequencing the most valuable type-strain genomes for metagenomic binning, comparative biology and taxonomic classification.</title>
        <authorList>
            <person name="Goeker M."/>
        </authorList>
    </citation>
    <scope>NUCLEOTIDE SEQUENCE [LARGE SCALE GENOMIC DNA]</scope>
    <source>
        <strain evidence="6 7">DSM 105135</strain>
    </source>
</reference>
<accession>A0A4Q7ZBK1</accession>
<dbReference type="OrthoDB" id="9808620at2"/>
<dbReference type="PANTHER" id="PTHR30126:SF98">
    <property type="entry name" value="HTH-TYPE TRANSCRIPTIONAL ACTIVATOR BAUR"/>
    <property type="match status" value="1"/>
</dbReference>
<keyword evidence="7" id="KW-1185">Reference proteome</keyword>
<comment type="similarity">
    <text evidence="1">Belongs to the LysR transcriptional regulatory family.</text>
</comment>
<dbReference type="InterPro" id="IPR036390">
    <property type="entry name" value="WH_DNA-bd_sf"/>
</dbReference>
<organism evidence="6 7">
    <name type="scientific">Fluviicoccus keumensis</name>
    <dbReference type="NCBI Taxonomy" id="1435465"/>
    <lineage>
        <taxon>Bacteria</taxon>
        <taxon>Pseudomonadati</taxon>
        <taxon>Pseudomonadota</taxon>
        <taxon>Gammaproteobacteria</taxon>
        <taxon>Moraxellales</taxon>
        <taxon>Moraxellaceae</taxon>
        <taxon>Fluviicoccus</taxon>
    </lineage>
</organism>
<dbReference type="GO" id="GO:0003700">
    <property type="term" value="F:DNA-binding transcription factor activity"/>
    <property type="evidence" value="ECO:0007669"/>
    <property type="project" value="InterPro"/>
</dbReference>
<dbReference type="PANTHER" id="PTHR30126">
    <property type="entry name" value="HTH-TYPE TRANSCRIPTIONAL REGULATOR"/>
    <property type="match status" value="1"/>
</dbReference>
<dbReference type="EMBL" id="SHKX01000010">
    <property type="protein sequence ID" value="RZU47997.1"/>
    <property type="molecule type" value="Genomic_DNA"/>
</dbReference>
<feature type="domain" description="HTH lysR-type" evidence="5">
    <location>
        <begin position="4"/>
        <end position="61"/>
    </location>
</feature>
<dbReference type="RefSeq" id="WP_130411220.1">
    <property type="nucleotide sequence ID" value="NZ_SHKX01000010.1"/>
</dbReference>
<name>A0A4Q7ZBK1_9GAMM</name>
<dbReference type="FunFam" id="1.10.10.10:FF:000001">
    <property type="entry name" value="LysR family transcriptional regulator"/>
    <property type="match status" value="1"/>
</dbReference>
<evidence type="ECO:0000256" key="1">
    <source>
        <dbReference type="ARBA" id="ARBA00009437"/>
    </source>
</evidence>
<dbReference type="Pfam" id="PF03466">
    <property type="entry name" value="LysR_substrate"/>
    <property type="match status" value="1"/>
</dbReference>
<proteinExistence type="inferred from homology"/>
<dbReference type="PROSITE" id="PS50931">
    <property type="entry name" value="HTH_LYSR"/>
    <property type="match status" value="1"/>
</dbReference>
<dbReference type="SUPFAM" id="SSF53850">
    <property type="entry name" value="Periplasmic binding protein-like II"/>
    <property type="match status" value="1"/>
</dbReference>
<dbReference type="Proteomes" id="UP000292423">
    <property type="component" value="Unassembled WGS sequence"/>
</dbReference>
<dbReference type="InterPro" id="IPR036388">
    <property type="entry name" value="WH-like_DNA-bd_sf"/>
</dbReference>
<evidence type="ECO:0000259" key="5">
    <source>
        <dbReference type="PROSITE" id="PS50931"/>
    </source>
</evidence>
<dbReference type="Pfam" id="PF00126">
    <property type="entry name" value="HTH_1"/>
    <property type="match status" value="1"/>
</dbReference>
<evidence type="ECO:0000256" key="3">
    <source>
        <dbReference type="ARBA" id="ARBA00023125"/>
    </source>
</evidence>
<evidence type="ECO:0000313" key="6">
    <source>
        <dbReference type="EMBL" id="RZU47997.1"/>
    </source>
</evidence>
<comment type="caution">
    <text evidence="6">The sequence shown here is derived from an EMBL/GenBank/DDBJ whole genome shotgun (WGS) entry which is preliminary data.</text>
</comment>
<dbReference type="Gene3D" id="3.40.190.290">
    <property type="match status" value="1"/>
</dbReference>
<gene>
    <name evidence="6" type="ORF">EV700_0966</name>
</gene>